<dbReference type="Proteomes" id="UP001205843">
    <property type="component" value="Unassembled WGS sequence"/>
</dbReference>
<comment type="caution">
    <text evidence="2">The sequence shown here is derived from an EMBL/GenBank/DDBJ whole genome shotgun (WGS) entry which is preliminary data.</text>
</comment>
<dbReference type="EMBL" id="JALJXV010000004">
    <property type="protein sequence ID" value="MCP1674762.1"/>
    <property type="molecule type" value="Genomic_DNA"/>
</dbReference>
<keyword evidence="1" id="KW-1133">Transmembrane helix</keyword>
<keyword evidence="1" id="KW-0472">Membrane</keyword>
<keyword evidence="1" id="KW-0812">Transmembrane</keyword>
<accession>A0AAE3G3J9</accession>
<organism evidence="2 3">
    <name type="scientific">Natronocella acetinitrilica</name>
    <dbReference type="NCBI Taxonomy" id="414046"/>
    <lineage>
        <taxon>Bacteria</taxon>
        <taxon>Pseudomonadati</taxon>
        <taxon>Pseudomonadota</taxon>
        <taxon>Gammaproteobacteria</taxon>
        <taxon>Chromatiales</taxon>
        <taxon>Ectothiorhodospiraceae</taxon>
        <taxon>Natronocella</taxon>
    </lineage>
</organism>
<evidence type="ECO:0000313" key="3">
    <source>
        <dbReference type="Proteomes" id="UP001205843"/>
    </source>
</evidence>
<dbReference type="RefSeq" id="WP_253477129.1">
    <property type="nucleotide sequence ID" value="NZ_JALJXV010000004.1"/>
</dbReference>
<dbReference type="AlphaFoldDB" id="A0AAE3G3J9"/>
<keyword evidence="3" id="KW-1185">Reference proteome</keyword>
<proteinExistence type="predicted"/>
<evidence type="ECO:0000313" key="2">
    <source>
        <dbReference type="EMBL" id="MCP1674762.1"/>
    </source>
</evidence>
<protein>
    <submittedName>
        <fullName evidence="2">Uncharacterized protein</fullName>
    </submittedName>
</protein>
<reference evidence="2" key="1">
    <citation type="submission" date="2022-03" db="EMBL/GenBank/DDBJ databases">
        <title>Genomic Encyclopedia of Type Strains, Phase III (KMG-III): the genomes of soil and plant-associated and newly described type strains.</title>
        <authorList>
            <person name="Whitman W."/>
        </authorList>
    </citation>
    <scope>NUCLEOTIDE SEQUENCE</scope>
    <source>
        <strain evidence="2">ANL 6-2</strain>
    </source>
</reference>
<feature type="transmembrane region" description="Helical" evidence="1">
    <location>
        <begin position="30"/>
        <end position="47"/>
    </location>
</feature>
<sequence length="58" mass="6528">MFDIIFVLVTGFIAYHGITYRTPDGDKDTVRLYMGCIALVFCLWVLFNDVLGLPLRGG</sequence>
<evidence type="ECO:0000256" key="1">
    <source>
        <dbReference type="SAM" id="Phobius"/>
    </source>
</evidence>
<gene>
    <name evidence="2" type="ORF">J2T57_001900</name>
</gene>
<name>A0AAE3G3J9_9GAMM</name>